<dbReference type="Proteomes" id="UP000545386">
    <property type="component" value="Unassembled WGS sequence"/>
</dbReference>
<protein>
    <submittedName>
        <fullName evidence="2">Uncharacterized protein</fullName>
    </submittedName>
</protein>
<feature type="signal peptide" evidence="1">
    <location>
        <begin position="1"/>
        <end position="22"/>
    </location>
</feature>
<dbReference type="EMBL" id="JACJUU010000006">
    <property type="protein sequence ID" value="MBC2770180.1"/>
    <property type="molecule type" value="Genomic_DNA"/>
</dbReference>
<dbReference type="RefSeq" id="WP_185779871.1">
    <property type="nucleotide sequence ID" value="NZ_JACJUU010000006.1"/>
</dbReference>
<organism evidence="2 3">
    <name type="scientific">Pusillimonas minor</name>
    <dbReference type="NCBI Taxonomy" id="2697024"/>
    <lineage>
        <taxon>Bacteria</taxon>
        <taxon>Pseudomonadati</taxon>
        <taxon>Pseudomonadota</taxon>
        <taxon>Betaproteobacteria</taxon>
        <taxon>Burkholderiales</taxon>
        <taxon>Alcaligenaceae</taxon>
        <taxon>Pusillimonas</taxon>
    </lineage>
</organism>
<feature type="chain" id="PRO_5032936963" evidence="1">
    <location>
        <begin position="23"/>
        <end position="120"/>
    </location>
</feature>
<evidence type="ECO:0000256" key="1">
    <source>
        <dbReference type="SAM" id="SignalP"/>
    </source>
</evidence>
<keyword evidence="3" id="KW-1185">Reference proteome</keyword>
<evidence type="ECO:0000313" key="2">
    <source>
        <dbReference type="EMBL" id="MBC2770180.1"/>
    </source>
</evidence>
<proteinExistence type="predicted"/>
<reference evidence="2 3" key="1">
    <citation type="submission" date="2020-08" db="EMBL/GenBank/DDBJ databases">
        <title>Paraeoetvoesia sp. YC-7-48 draft genome sequence.</title>
        <authorList>
            <person name="Yao L."/>
        </authorList>
    </citation>
    <scope>NUCLEOTIDE SEQUENCE [LARGE SCALE GENOMIC DNA]</scope>
    <source>
        <strain evidence="3">YC-7-48</strain>
    </source>
</reference>
<accession>A0A842HS32</accession>
<name>A0A842HS32_9BURK</name>
<dbReference type="AlphaFoldDB" id="A0A842HS32"/>
<gene>
    <name evidence="2" type="ORF">GTU67_09685</name>
</gene>
<sequence>MKLNIKQFALAVALGVSCYSTAAADLKISALAADATELDLFSPAADGAYIKSVELSALKFPIAILEDRNGGFIIRFEGKKYYVNAPDVVANNVYKVTAECDNTFSTELVGATRGIAGKGC</sequence>
<keyword evidence="1" id="KW-0732">Signal</keyword>
<evidence type="ECO:0000313" key="3">
    <source>
        <dbReference type="Proteomes" id="UP000545386"/>
    </source>
</evidence>
<comment type="caution">
    <text evidence="2">The sequence shown here is derived from an EMBL/GenBank/DDBJ whole genome shotgun (WGS) entry which is preliminary data.</text>
</comment>
<dbReference type="PROSITE" id="PS51257">
    <property type="entry name" value="PROKAR_LIPOPROTEIN"/>
    <property type="match status" value="1"/>
</dbReference>